<reference evidence="1" key="1">
    <citation type="submission" date="2019-08" db="EMBL/GenBank/DDBJ databases">
        <authorList>
            <person name="Kucharzyk K."/>
            <person name="Murdoch R.W."/>
            <person name="Higgins S."/>
            <person name="Loffler F."/>
        </authorList>
    </citation>
    <scope>NUCLEOTIDE SEQUENCE</scope>
</reference>
<dbReference type="PANTHER" id="PTHR46018">
    <property type="entry name" value="ZINC PHOSPHODIESTERASE ELAC PROTEIN 1"/>
    <property type="match status" value="1"/>
</dbReference>
<sequence>MVIIGPRGLKRIISSLLIIAGEISFDIEFIEADGGETFNFNGYTIKPVLGDHRINVFAYRVDIKRRGKFDVKKAEANNVPKTIWSKLQKEGETILNGIKYTSEMVLGNERKGISVTYCTDTRPKYEIVDLARKSDLFVCEGMYGDDEKLPKAIEYKHMLFSEAANMAHLAEVSELWLTHFSPSILDPAEYSSFASEIFENTVIGTDRMTKTICFDKAT</sequence>
<keyword evidence="1" id="KW-0378">Hydrolase</keyword>
<dbReference type="SUPFAM" id="SSF56281">
    <property type="entry name" value="Metallo-hydrolase/oxidoreductase"/>
    <property type="match status" value="1"/>
</dbReference>
<dbReference type="EC" id="3.1.26.11" evidence="1"/>
<dbReference type="PANTHER" id="PTHR46018:SF2">
    <property type="entry name" value="ZINC PHOSPHODIESTERASE ELAC PROTEIN 1"/>
    <property type="match status" value="1"/>
</dbReference>
<organism evidence="1">
    <name type="scientific">bioreactor metagenome</name>
    <dbReference type="NCBI Taxonomy" id="1076179"/>
    <lineage>
        <taxon>unclassified sequences</taxon>
        <taxon>metagenomes</taxon>
        <taxon>ecological metagenomes</taxon>
    </lineage>
</organism>
<dbReference type="Gene3D" id="3.60.15.10">
    <property type="entry name" value="Ribonuclease Z/Hydroxyacylglutathione hydrolase-like"/>
    <property type="match status" value="1"/>
</dbReference>
<dbReference type="EMBL" id="VSSQ01092966">
    <property type="protein sequence ID" value="MPN38002.1"/>
    <property type="molecule type" value="Genomic_DNA"/>
</dbReference>
<proteinExistence type="predicted"/>
<dbReference type="InterPro" id="IPR036866">
    <property type="entry name" value="RibonucZ/Hydroxyglut_hydro"/>
</dbReference>
<name>A0A645HHY2_9ZZZZ</name>
<gene>
    <name evidence="1" type="primary">rnz_13</name>
    <name evidence="1" type="ORF">SDC9_185524</name>
</gene>
<accession>A0A645HHY2</accession>
<evidence type="ECO:0000313" key="1">
    <source>
        <dbReference type="EMBL" id="MPN38002.1"/>
    </source>
</evidence>
<protein>
    <submittedName>
        <fullName evidence="1">Ribonuclease Z</fullName>
        <ecNumber evidence="1">3.1.26.11</ecNumber>
    </submittedName>
</protein>
<dbReference type="AlphaFoldDB" id="A0A645HHY2"/>
<dbReference type="GO" id="GO:0042781">
    <property type="term" value="F:3'-tRNA processing endoribonuclease activity"/>
    <property type="evidence" value="ECO:0007669"/>
    <property type="project" value="UniProtKB-EC"/>
</dbReference>
<comment type="caution">
    <text evidence="1">The sequence shown here is derived from an EMBL/GenBank/DDBJ whole genome shotgun (WGS) entry which is preliminary data.</text>
</comment>